<gene>
    <name evidence="1" type="ORF">VKT23_009009</name>
</gene>
<comment type="caution">
    <text evidence="1">The sequence shown here is derived from an EMBL/GenBank/DDBJ whole genome shotgun (WGS) entry which is preliminary data.</text>
</comment>
<protein>
    <submittedName>
        <fullName evidence="1">Uncharacterized protein</fullName>
    </submittedName>
</protein>
<evidence type="ECO:0000313" key="2">
    <source>
        <dbReference type="Proteomes" id="UP001498398"/>
    </source>
</evidence>
<keyword evidence="2" id="KW-1185">Reference proteome</keyword>
<name>A0ABR1JKT9_9AGAR</name>
<evidence type="ECO:0000313" key="1">
    <source>
        <dbReference type="EMBL" id="KAK7461080.1"/>
    </source>
</evidence>
<reference evidence="1 2" key="1">
    <citation type="submission" date="2024-01" db="EMBL/GenBank/DDBJ databases">
        <title>A draft genome for the cacao thread blight pathogen Marasmiellus scandens.</title>
        <authorList>
            <person name="Baruah I.K."/>
            <person name="Leung J."/>
            <person name="Bukari Y."/>
            <person name="Amoako-Attah I."/>
            <person name="Meinhardt L.W."/>
            <person name="Bailey B.A."/>
            <person name="Cohen S.P."/>
        </authorList>
    </citation>
    <scope>NUCLEOTIDE SEQUENCE [LARGE SCALE GENOMIC DNA]</scope>
    <source>
        <strain evidence="1 2">GH-19</strain>
    </source>
</reference>
<organism evidence="1 2">
    <name type="scientific">Marasmiellus scandens</name>
    <dbReference type="NCBI Taxonomy" id="2682957"/>
    <lineage>
        <taxon>Eukaryota</taxon>
        <taxon>Fungi</taxon>
        <taxon>Dikarya</taxon>
        <taxon>Basidiomycota</taxon>
        <taxon>Agaricomycotina</taxon>
        <taxon>Agaricomycetes</taxon>
        <taxon>Agaricomycetidae</taxon>
        <taxon>Agaricales</taxon>
        <taxon>Marasmiineae</taxon>
        <taxon>Omphalotaceae</taxon>
        <taxon>Marasmiellus</taxon>
    </lineage>
</organism>
<dbReference type="Proteomes" id="UP001498398">
    <property type="component" value="Unassembled WGS sequence"/>
</dbReference>
<dbReference type="EMBL" id="JBANRG010000014">
    <property type="protein sequence ID" value="KAK7461080.1"/>
    <property type="molecule type" value="Genomic_DNA"/>
</dbReference>
<sequence>MLRVVTVWCSGLLPVPDDAPVHIVASSSPRNLANSSRQTSLAEELKRLGLFDWDLP</sequence>
<accession>A0ABR1JKT9</accession>
<proteinExistence type="predicted"/>